<reference evidence="4 5" key="1">
    <citation type="submission" date="2019-01" db="EMBL/GenBank/DDBJ databases">
        <title>A draft genome assembly of the solar-powered sea slug Elysia chlorotica.</title>
        <authorList>
            <person name="Cai H."/>
            <person name="Li Q."/>
            <person name="Fang X."/>
            <person name="Li J."/>
            <person name="Curtis N.E."/>
            <person name="Altenburger A."/>
            <person name="Shibata T."/>
            <person name="Feng M."/>
            <person name="Maeda T."/>
            <person name="Schwartz J.A."/>
            <person name="Shigenobu S."/>
            <person name="Lundholm N."/>
            <person name="Nishiyama T."/>
            <person name="Yang H."/>
            <person name="Hasebe M."/>
            <person name="Li S."/>
            <person name="Pierce S.K."/>
            <person name="Wang J."/>
        </authorList>
    </citation>
    <scope>NUCLEOTIDE SEQUENCE [LARGE SCALE GENOMIC DNA]</scope>
    <source>
        <strain evidence="4">EC2010</strain>
        <tissue evidence="4">Whole organism of an adult</tissue>
    </source>
</reference>
<evidence type="ECO:0000259" key="3">
    <source>
        <dbReference type="Pfam" id="PF00685"/>
    </source>
</evidence>
<comment type="caution">
    <text evidence="4">The sequence shown here is derived from an EMBL/GenBank/DDBJ whole genome shotgun (WGS) entry which is preliminary data.</text>
</comment>
<gene>
    <name evidence="4" type="ORF">EGW08_014168</name>
</gene>
<name>A0A433T974_ELYCH</name>
<protein>
    <recommendedName>
        <fullName evidence="3">Sulfotransferase domain-containing protein</fullName>
    </recommendedName>
</protein>
<dbReference type="Pfam" id="PF00685">
    <property type="entry name" value="Sulfotransfer_1"/>
    <property type="match status" value="1"/>
</dbReference>
<evidence type="ECO:0000313" key="5">
    <source>
        <dbReference type="Proteomes" id="UP000271974"/>
    </source>
</evidence>
<keyword evidence="5" id="KW-1185">Reference proteome</keyword>
<comment type="similarity">
    <text evidence="1">Belongs to the sulfotransferase 1 family.</text>
</comment>
<evidence type="ECO:0000256" key="1">
    <source>
        <dbReference type="ARBA" id="ARBA00005771"/>
    </source>
</evidence>
<evidence type="ECO:0000256" key="2">
    <source>
        <dbReference type="ARBA" id="ARBA00022679"/>
    </source>
</evidence>
<dbReference type="EMBL" id="RQTK01000534">
    <property type="protein sequence ID" value="RUS78088.1"/>
    <property type="molecule type" value="Genomic_DNA"/>
</dbReference>
<organism evidence="4 5">
    <name type="scientific">Elysia chlorotica</name>
    <name type="common">Eastern emerald elysia</name>
    <name type="synonym">Sea slug</name>
    <dbReference type="NCBI Taxonomy" id="188477"/>
    <lineage>
        <taxon>Eukaryota</taxon>
        <taxon>Metazoa</taxon>
        <taxon>Spiralia</taxon>
        <taxon>Lophotrochozoa</taxon>
        <taxon>Mollusca</taxon>
        <taxon>Gastropoda</taxon>
        <taxon>Heterobranchia</taxon>
        <taxon>Euthyneura</taxon>
        <taxon>Panpulmonata</taxon>
        <taxon>Sacoglossa</taxon>
        <taxon>Placobranchoidea</taxon>
        <taxon>Plakobranchidae</taxon>
        <taxon>Elysia</taxon>
    </lineage>
</organism>
<dbReference type="AlphaFoldDB" id="A0A433T974"/>
<sequence>MLVLKFYFKEKSFYFYGFESFKFCVGTNSARVSQRRSSSYTVIKEASLFSTRMKTVKVTDDMGESITMQEDAGFYFSTNIPTENIMKNPSFQARRDDILIVTYPKSGTHWMQAIVNLMVENVDDLSERYKQYQYHLEYTPHQVMDNAPSPRVICTHLPFERIPLDFLREKSRIVLCVRNPRDVAVSYFRFCANLKDIDYRGSFGGFFNLFITGKLPYNSWFDHVFSWLKVARSGRQNIHVVRYEDLKQGFLSTVSDLACYLKVDTSPELLEKIQKRTSFENMKLSLSDYLREMSINGQSVIFRKGTVGDWRNYFSPAQVTMLEDVMEEWGLHKNKSISFYDE</sequence>
<accession>A0A433T974</accession>
<dbReference type="SUPFAM" id="SSF52540">
    <property type="entry name" value="P-loop containing nucleoside triphosphate hydrolases"/>
    <property type="match status" value="1"/>
</dbReference>
<feature type="domain" description="Sulfotransferase" evidence="3">
    <location>
        <begin position="96"/>
        <end position="329"/>
    </location>
</feature>
<dbReference type="InterPro" id="IPR027417">
    <property type="entry name" value="P-loop_NTPase"/>
</dbReference>
<keyword evidence="2" id="KW-0808">Transferase</keyword>
<dbReference type="OrthoDB" id="205623at2759"/>
<dbReference type="Gene3D" id="3.40.50.300">
    <property type="entry name" value="P-loop containing nucleotide triphosphate hydrolases"/>
    <property type="match status" value="1"/>
</dbReference>
<dbReference type="InterPro" id="IPR000863">
    <property type="entry name" value="Sulfotransferase_dom"/>
</dbReference>
<dbReference type="PANTHER" id="PTHR11783">
    <property type="entry name" value="SULFOTRANSFERASE SULT"/>
    <property type="match status" value="1"/>
</dbReference>
<proteinExistence type="inferred from homology"/>
<evidence type="ECO:0000313" key="4">
    <source>
        <dbReference type="EMBL" id="RUS78088.1"/>
    </source>
</evidence>
<dbReference type="GO" id="GO:0008146">
    <property type="term" value="F:sulfotransferase activity"/>
    <property type="evidence" value="ECO:0007669"/>
    <property type="project" value="InterPro"/>
</dbReference>
<dbReference type="Proteomes" id="UP000271974">
    <property type="component" value="Unassembled WGS sequence"/>
</dbReference>